<dbReference type="AlphaFoldDB" id="A0A9W9LQZ7"/>
<accession>A0A9W9LQZ7</accession>
<feature type="compositionally biased region" description="Polar residues" evidence="1">
    <location>
        <begin position="50"/>
        <end position="66"/>
    </location>
</feature>
<feature type="region of interest" description="Disordered" evidence="1">
    <location>
        <begin position="1"/>
        <end position="66"/>
    </location>
</feature>
<proteinExistence type="predicted"/>
<feature type="region of interest" description="Disordered" evidence="1">
    <location>
        <begin position="126"/>
        <end position="228"/>
    </location>
</feature>
<sequence>MGVNGDGDKGDGDNGDGDNGDGGNGDKNNGDDGDGDNPTNGGTVFAPVSASMSAPSNTETSAVATNAGNSAQAATIVQDRLPEDQFSQIPAVRFGDVLPIKLTIDGQQKPAVVDYGRQIAIPLGDDTYWLTPDDIPQPGSIGAEGSDEPCSVSSAPSSSASSSTASSTITSSTASPSTMSTTSSSSSSTNAPSSTLDCQQNIASDGPSASQVARALQRGDSFSSFGDD</sequence>
<protein>
    <submittedName>
        <fullName evidence="2">Uncharacterized protein</fullName>
    </submittedName>
</protein>
<gene>
    <name evidence="2" type="ORF">N7492_004458</name>
</gene>
<dbReference type="EMBL" id="JAPQKO010000003">
    <property type="protein sequence ID" value="KAJ5171865.1"/>
    <property type="molecule type" value="Genomic_DNA"/>
</dbReference>
<feature type="compositionally biased region" description="Low complexity" evidence="1">
    <location>
        <begin position="151"/>
        <end position="195"/>
    </location>
</feature>
<evidence type="ECO:0000313" key="2">
    <source>
        <dbReference type="EMBL" id="KAJ5171865.1"/>
    </source>
</evidence>
<keyword evidence="3" id="KW-1185">Reference proteome</keyword>
<evidence type="ECO:0000256" key="1">
    <source>
        <dbReference type="SAM" id="MobiDB-lite"/>
    </source>
</evidence>
<organism evidence="2 3">
    <name type="scientific">Penicillium capsulatum</name>
    <dbReference type="NCBI Taxonomy" id="69766"/>
    <lineage>
        <taxon>Eukaryota</taxon>
        <taxon>Fungi</taxon>
        <taxon>Dikarya</taxon>
        <taxon>Ascomycota</taxon>
        <taxon>Pezizomycotina</taxon>
        <taxon>Eurotiomycetes</taxon>
        <taxon>Eurotiomycetidae</taxon>
        <taxon>Eurotiales</taxon>
        <taxon>Aspergillaceae</taxon>
        <taxon>Penicillium</taxon>
    </lineage>
</organism>
<name>A0A9W9LQZ7_9EURO</name>
<comment type="caution">
    <text evidence="2">The sequence shown here is derived from an EMBL/GenBank/DDBJ whole genome shotgun (WGS) entry which is preliminary data.</text>
</comment>
<reference evidence="2" key="2">
    <citation type="journal article" date="2023" name="IMA Fungus">
        <title>Comparative genomic study of the Penicillium genus elucidates a diverse pangenome and 15 lateral gene transfer events.</title>
        <authorList>
            <person name="Petersen C."/>
            <person name="Sorensen T."/>
            <person name="Nielsen M.R."/>
            <person name="Sondergaard T.E."/>
            <person name="Sorensen J.L."/>
            <person name="Fitzpatrick D.A."/>
            <person name="Frisvad J.C."/>
            <person name="Nielsen K.L."/>
        </authorList>
    </citation>
    <scope>NUCLEOTIDE SEQUENCE</scope>
    <source>
        <strain evidence="2">IBT 21917</strain>
    </source>
</reference>
<evidence type="ECO:0000313" key="3">
    <source>
        <dbReference type="Proteomes" id="UP001146351"/>
    </source>
</evidence>
<feature type="compositionally biased region" description="Polar residues" evidence="1">
    <location>
        <begin position="196"/>
        <end position="211"/>
    </location>
</feature>
<dbReference type="Proteomes" id="UP001146351">
    <property type="component" value="Unassembled WGS sequence"/>
</dbReference>
<feature type="compositionally biased region" description="Basic and acidic residues" evidence="1">
    <location>
        <begin position="1"/>
        <end position="12"/>
    </location>
</feature>
<reference evidence="2" key="1">
    <citation type="submission" date="2022-11" db="EMBL/GenBank/DDBJ databases">
        <authorList>
            <person name="Petersen C."/>
        </authorList>
    </citation>
    <scope>NUCLEOTIDE SEQUENCE</scope>
    <source>
        <strain evidence="2">IBT 21917</strain>
    </source>
</reference>